<name>A0AAV4U5I0_9ARAC</name>
<reference evidence="1 2" key="1">
    <citation type="submission" date="2021-06" db="EMBL/GenBank/DDBJ databases">
        <title>Caerostris darwini draft genome.</title>
        <authorList>
            <person name="Kono N."/>
            <person name="Arakawa K."/>
        </authorList>
    </citation>
    <scope>NUCLEOTIDE SEQUENCE [LARGE SCALE GENOMIC DNA]</scope>
</reference>
<accession>A0AAV4U5I0</accession>
<evidence type="ECO:0000313" key="1">
    <source>
        <dbReference type="EMBL" id="GIY53054.1"/>
    </source>
</evidence>
<proteinExistence type="predicted"/>
<dbReference type="Proteomes" id="UP001054837">
    <property type="component" value="Unassembled WGS sequence"/>
</dbReference>
<organism evidence="1 2">
    <name type="scientific">Caerostris darwini</name>
    <dbReference type="NCBI Taxonomy" id="1538125"/>
    <lineage>
        <taxon>Eukaryota</taxon>
        <taxon>Metazoa</taxon>
        <taxon>Ecdysozoa</taxon>
        <taxon>Arthropoda</taxon>
        <taxon>Chelicerata</taxon>
        <taxon>Arachnida</taxon>
        <taxon>Araneae</taxon>
        <taxon>Araneomorphae</taxon>
        <taxon>Entelegynae</taxon>
        <taxon>Araneoidea</taxon>
        <taxon>Araneidae</taxon>
        <taxon>Caerostris</taxon>
    </lineage>
</organism>
<dbReference type="EMBL" id="BPLQ01010734">
    <property type="protein sequence ID" value="GIY53054.1"/>
    <property type="molecule type" value="Genomic_DNA"/>
</dbReference>
<gene>
    <name evidence="1" type="ORF">CDAR_397221</name>
</gene>
<sequence length="114" mass="12363">MQSWGRHSLNACTRIGAAIPGWMYRNNCPIISAQSTWWFGDTRGAGSGTGKLVATGVGRWSRLSADAGVWRAENSLRLSAAKNILPAAHLEISRGTPQEASDYCKKDGDFSEHI</sequence>
<keyword evidence="2" id="KW-1185">Reference proteome</keyword>
<protein>
    <submittedName>
        <fullName evidence="1">Uncharacterized protein</fullName>
    </submittedName>
</protein>
<dbReference type="AlphaFoldDB" id="A0AAV4U5I0"/>
<dbReference type="Gene3D" id="3.40.1310.20">
    <property type="match status" value="1"/>
</dbReference>
<comment type="caution">
    <text evidence="1">The sequence shown here is derived from an EMBL/GenBank/DDBJ whole genome shotgun (WGS) entry which is preliminary data.</text>
</comment>
<evidence type="ECO:0000313" key="2">
    <source>
        <dbReference type="Proteomes" id="UP001054837"/>
    </source>
</evidence>